<dbReference type="GO" id="GO:0005506">
    <property type="term" value="F:iron ion binding"/>
    <property type="evidence" value="ECO:0007669"/>
    <property type="project" value="InterPro"/>
</dbReference>
<keyword evidence="5 9" id="KW-0479">Metal-binding</keyword>
<evidence type="ECO:0000256" key="4">
    <source>
        <dbReference type="ARBA" id="ARBA00022617"/>
    </source>
</evidence>
<comment type="similarity">
    <text evidence="3 10">Belongs to the cytochrome P450 family.</text>
</comment>
<dbReference type="SUPFAM" id="SSF48264">
    <property type="entry name" value="Cytochrome P450"/>
    <property type="match status" value="1"/>
</dbReference>
<evidence type="ECO:0000256" key="5">
    <source>
        <dbReference type="ARBA" id="ARBA00022723"/>
    </source>
</evidence>
<evidence type="ECO:0000313" key="11">
    <source>
        <dbReference type="EMBL" id="EDR09903.1"/>
    </source>
</evidence>
<evidence type="ECO:0000256" key="10">
    <source>
        <dbReference type="RuleBase" id="RU000461"/>
    </source>
</evidence>
<keyword evidence="12" id="KW-1185">Reference proteome</keyword>
<dbReference type="OrthoDB" id="2789670at2759"/>
<dbReference type="PANTHER" id="PTHR46300:SF7">
    <property type="entry name" value="P450, PUTATIVE (EUROFUNG)-RELATED"/>
    <property type="match status" value="1"/>
</dbReference>
<keyword evidence="8 10" id="KW-0503">Monooxygenase</keyword>
<organism evidence="12">
    <name type="scientific">Laccaria bicolor (strain S238N-H82 / ATCC MYA-4686)</name>
    <name type="common">Bicoloured deceiver</name>
    <name type="synonym">Laccaria laccata var. bicolor</name>
    <dbReference type="NCBI Taxonomy" id="486041"/>
    <lineage>
        <taxon>Eukaryota</taxon>
        <taxon>Fungi</taxon>
        <taxon>Dikarya</taxon>
        <taxon>Basidiomycota</taxon>
        <taxon>Agaricomycotina</taxon>
        <taxon>Agaricomycetes</taxon>
        <taxon>Agaricomycetidae</taxon>
        <taxon>Agaricales</taxon>
        <taxon>Agaricineae</taxon>
        <taxon>Hydnangiaceae</taxon>
        <taxon>Laccaria</taxon>
    </lineage>
</organism>
<keyword evidence="4 9" id="KW-0349">Heme</keyword>
<keyword evidence="7 9" id="KW-0408">Iron</keyword>
<evidence type="ECO:0000256" key="9">
    <source>
        <dbReference type="PIRSR" id="PIRSR602401-1"/>
    </source>
</evidence>
<evidence type="ECO:0000313" key="12">
    <source>
        <dbReference type="Proteomes" id="UP000001194"/>
    </source>
</evidence>
<comment type="cofactor">
    <cofactor evidence="1 9">
        <name>heme</name>
        <dbReference type="ChEBI" id="CHEBI:30413"/>
    </cofactor>
</comment>
<evidence type="ECO:0000256" key="2">
    <source>
        <dbReference type="ARBA" id="ARBA00005179"/>
    </source>
</evidence>
<proteinExistence type="inferred from homology"/>
<dbReference type="PANTHER" id="PTHR46300">
    <property type="entry name" value="P450, PUTATIVE (EUROFUNG)-RELATED-RELATED"/>
    <property type="match status" value="1"/>
</dbReference>
<reference evidence="11 12" key="1">
    <citation type="journal article" date="2008" name="Nature">
        <title>The genome of Laccaria bicolor provides insights into mycorrhizal symbiosis.</title>
        <authorList>
            <person name="Martin F."/>
            <person name="Aerts A."/>
            <person name="Ahren D."/>
            <person name="Brun A."/>
            <person name="Danchin E.G.J."/>
            <person name="Duchaussoy F."/>
            <person name="Gibon J."/>
            <person name="Kohler A."/>
            <person name="Lindquist E."/>
            <person name="Pereda V."/>
            <person name="Salamov A."/>
            <person name="Shapiro H.J."/>
            <person name="Wuyts J."/>
            <person name="Blaudez D."/>
            <person name="Buee M."/>
            <person name="Brokstein P."/>
            <person name="Canbaeck B."/>
            <person name="Cohen D."/>
            <person name="Courty P.E."/>
            <person name="Coutinho P.M."/>
            <person name="Delaruelle C."/>
            <person name="Detter J.C."/>
            <person name="Deveau A."/>
            <person name="DiFazio S."/>
            <person name="Duplessis S."/>
            <person name="Fraissinet-Tachet L."/>
            <person name="Lucic E."/>
            <person name="Frey-Klett P."/>
            <person name="Fourrey C."/>
            <person name="Feussner I."/>
            <person name="Gay G."/>
            <person name="Grimwood J."/>
            <person name="Hoegger P.J."/>
            <person name="Jain P."/>
            <person name="Kilaru S."/>
            <person name="Labbe J."/>
            <person name="Lin Y.C."/>
            <person name="Legue V."/>
            <person name="Le Tacon F."/>
            <person name="Marmeisse R."/>
            <person name="Melayah D."/>
            <person name="Montanini B."/>
            <person name="Muratet M."/>
            <person name="Nehls U."/>
            <person name="Niculita-Hirzel H."/>
            <person name="Oudot-Le Secq M.P."/>
            <person name="Peter M."/>
            <person name="Quesneville H."/>
            <person name="Rajashekar B."/>
            <person name="Reich M."/>
            <person name="Rouhier N."/>
            <person name="Schmutz J."/>
            <person name="Yin T."/>
            <person name="Chalot M."/>
            <person name="Henrissat B."/>
            <person name="Kuees U."/>
            <person name="Lucas S."/>
            <person name="Van de Peer Y."/>
            <person name="Podila G.K."/>
            <person name="Polle A."/>
            <person name="Pukkila P.J."/>
            <person name="Richardson P.M."/>
            <person name="Rouze P."/>
            <person name="Sanders I.R."/>
            <person name="Stajich J.E."/>
            <person name="Tunlid A."/>
            <person name="Tuskan G."/>
            <person name="Grigoriev I.V."/>
        </authorList>
    </citation>
    <scope>NUCLEOTIDE SEQUENCE [LARGE SCALE GENOMIC DNA]</scope>
    <source>
        <strain evidence="12">S238N-H82 / ATCC MYA-4686</strain>
    </source>
</reference>
<dbReference type="KEGG" id="lbc:LACBIDRAFT_189790"/>
<evidence type="ECO:0000256" key="8">
    <source>
        <dbReference type="ARBA" id="ARBA00023033"/>
    </source>
</evidence>
<dbReference type="PRINTS" id="PR00385">
    <property type="entry name" value="P450"/>
</dbReference>
<protein>
    <submittedName>
        <fullName evidence="11">Predicted protein</fullName>
    </submittedName>
</protein>
<dbReference type="InterPro" id="IPR001128">
    <property type="entry name" value="Cyt_P450"/>
</dbReference>
<dbReference type="PRINTS" id="PR00463">
    <property type="entry name" value="EP450I"/>
</dbReference>
<dbReference type="InterPro" id="IPR017972">
    <property type="entry name" value="Cyt_P450_CS"/>
</dbReference>
<gene>
    <name evidence="11" type="ORF">LACBIDRAFT_189790</name>
</gene>
<evidence type="ECO:0000256" key="1">
    <source>
        <dbReference type="ARBA" id="ARBA00001971"/>
    </source>
</evidence>
<dbReference type="GeneID" id="6075214"/>
<dbReference type="STRING" id="486041.B0D690"/>
<dbReference type="InterPro" id="IPR036396">
    <property type="entry name" value="Cyt_P450_sf"/>
</dbReference>
<accession>B0D690</accession>
<dbReference type="AlphaFoldDB" id="B0D690"/>
<evidence type="ECO:0000256" key="7">
    <source>
        <dbReference type="ARBA" id="ARBA00023004"/>
    </source>
</evidence>
<dbReference type="InParanoid" id="B0D690"/>
<dbReference type="PROSITE" id="PS00086">
    <property type="entry name" value="CYTOCHROME_P450"/>
    <property type="match status" value="1"/>
</dbReference>
<feature type="binding site" description="axial binding residue" evidence="9">
    <location>
        <position position="292"/>
    </location>
    <ligand>
        <name>heme</name>
        <dbReference type="ChEBI" id="CHEBI:30413"/>
    </ligand>
    <ligandPart>
        <name>Fe</name>
        <dbReference type="ChEBI" id="CHEBI:18248"/>
    </ligandPart>
</feature>
<dbReference type="GO" id="GO:0016705">
    <property type="term" value="F:oxidoreductase activity, acting on paired donors, with incorporation or reduction of molecular oxygen"/>
    <property type="evidence" value="ECO:0007669"/>
    <property type="project" value="InterPro"/>
</dbReference>
<dbReference type="Pfam" id="PF00067">
    <property type="entry name" value="p450"/>
    <property type="match status" value="1"/>
</dbReference>
<dbReference type="HOGENOM" id="CLU_001570_2_0_1"/>
<name>B0D690_LACBS</name>
<comment type="pathway">
    <text evidence="2">Secondary metabolite biosynthesis.</text>
</comment>
<dbReference type="InterPro" id="IPR002401">
    <property type="entry name" value="Cyt_P450_E_grp-I"/>
</dbReference>
<dbReference type="Proteomes" id="UP000001194">
    <property type="component" value="Unassembled WGS sequence"/>
</dbReference>
<dbReference type="GO" id="GO:0020037">
    <property type="term" value="F:heme binding"/>
    <property type="evidence" value="ECO:0007669"/>
    <property type="project" value="InterPro"/>
</dbReference>
<evidence type="ECO:0000256" key="3">
    <source>
        <dbReference type="ARBA" id="ARBA00010617"/>
    </source>
</evidence>
<evidence type="ECO:0000256" key="6">
    <source>
        <dbReference type="ARBA" id="ARBA00023002"/>
    </source>
</evidence>
<dbReference type="GO" id="GO:0004497">
    <property type="term" value="F:monooxygenase activity"/>
    <property type="evidence" value="ECO:0007669"/>
    <property type="project" value="UniProtKB-KW"/>
</dbReference>
<dbReference type="EMBL" id="DS547098">
    <property type="protein sequence ID" value="EDR09903.1"/>
    <property type="molecule type" value="Genomic_DNA"/>
</dbReference>
<sequence length="361" mass="40234">MFLRRLLASPDDFMDHIRHYFAGSIMEICYGITVLEDNDPYISIAKEAMEGIAEAGPGAFLVDLLPVLKYVPRWFPGAEFKRKAARWRACLCEMLERPYPRVKWELESGNARPSILQSMISNLPDESDPKRGEAEKMAKAVTAAAYGGGSDTIIAVVQAFFLAMAMHPDIQRKAQAEIDAVVGQDRLPNFSDQAKLPYVNAVVQETLRWHPIFPKGVPHMSTEDDEYDGYFIPKGTIVMGNVWTILHDPNAFPDPLKYEPERYLNIKDANGRLDDTIRSPGAAAFGFGRRVCPGRHLAETSLYAAVSNVLAVYNIKPPTDDEGNEVKLREEVTNGVLSYMVPFKCVIEPRSSVALALIRGV</sequence>
<dbReference type="InterPro" id="IPR050364">
    <property type="entry name" value="Cytochrome_P450_fung"/>
</dbReference>
<keyword evidence="6 10" id="KW-0560">Oxidoreductase</keyword>
<dbReference type="CDD" id="cd11065">
    <property type="entry name" value="CYP64-like"/>
    <property type="match status" value="1"/>
</dbReference>
<dbReference type="Gene3D" id="1.10.630.10">
    <property type="entry name" value="Cytochrome P450"/>
    <property type="match status" value="1"/>
</dbReference>
<dbReference type="RefSeq" id="XP_001879288.1">
    <property type="nucleotide sequence ID" value="XM_001879253.1"/>
</dbReference>